<feature type="compositionally biased region" description="Low complexity" evidence="1">
    <location>
        <begin position="805"/>
        <end position="818"/>
    </location>
</feature>
<feature type="region of interest" description="Disordered" evidence="1">
    <location>
        <begin position="556"/>
        <end position="591"/>
    </location>
</feature>
<feature type="compositionally biased region" description="Low complexity" evidence="1">
    <location>
        <begin position="696"/>
        <end position="713"/>
    </location>
</feature>
<reference evidence="2" key="3">
    <citation type="submission" date="2025-09" db="UniProtKB">
        <authorList>
            <consortium name="Ensembl"/>
        </authorList>
    </citation>
    <scope>IDENTIFICATION</scope>
</reference>
<feature type="compositionally biased region" description="Low complexity" evidence="1">
    <location>
        <begin position="837"/>
        <end position="863"/>
    </location>
</feature>
<evidence type="ECO:0000313" key="3">
    <source>
        <dbReference type="Proteomes" id="UP000694680"/>
    </source>
</evidence>
<feature type="compositionally biased region" description="Low complexity" evidence="1">
    <location>
        <begin position="968"/>
        <end position="980"/>
    </location>
</feature>
<feature type="compositionally biased region" description="Polar residues" evidence="1">
    <location>
        <begin position="426"/>
        <end position="440"/>
    </location>
</feature>
<feature type="region of interest" description="Disordered" evidence="1">
    <location>
        <begin position="947"/>
        <end position="980"/>
    </location>
</feature>
<dbReference type="CTD" id="9883"/>
<feature type="region of interest" description="Disordered" evidence="1">
    <location>
        <begin position="798"/>
        <end position="818"/>
    </location>
</feature>
<dbReference type="AlphaFoldDB" id="A0A8C5EPK9"/>
<dbReference type="PANTHER" id="PTHR23193:SF5">
    <property type="entry name" value="NUCLEAR ENVELOPE PORE MEMBRANE PROTEIN POM 121C-RELATED"/>
    <property type="match status" value="1"/>
</dbReference>
<reference evidence="2" key="2">
    <citation type="submission" date="2025-08" db="UniProtKB">
        <authorList>
            <consortium name="Ensembl"/>
        </authorList>
    </citation>
    <scope>IDENTIFICATION</scope>
</reference>
<name>A0A8C5EPK9_GOUWI</name>
<feature type="compositionally biased region" description="Low complexity" evidence="1">
    <location>
        <begin position="529"/>
        <end position="544"/>
    </location>
</feature>
<dbReference type="InterPro" id="IPR026054">
    <property type="entry name" value="Nucleoporin"/>
</dbReference>
<feature type="region of interest" description="Disordered" evidence="1">
    <location>
        <begin position="619"/>
        <end position="655"/>
    </location>
</feature>
<feature type="compositionally biased region" description="Low complexity" evidence="1">
    <location>
        <begin position="947"/>
        <end position="959"/>
    </location>
</feature>
<feature type="region of interest" description="Disordered" evidence="1">
    <location>
        <begin position="684"/>
        <end position="713"/>
    </location>
</feature>
<sequence length="1167" mass="120631">MRVFLRRGAAMSPRKKHIFLLFAFLLLSGTFYCFPFLFYVTLILAVCCVVCFYKSGEPFPARLGLNPRAWQNVPTVLRRWLSGLGGTGVSVGIRGKTKHGGNNRAQLRESEGFSGHSGWNRREPLSSDSFLCSPRDFLMGSYIGKPGSPAADTGRPRPGRNPREQLRERLCRPNYAVQTPIRRLSFTGEPLGTFSRFTITPQRHYPLQQPGVPSVGVLPPVRWDGFTKKNVLNPLNSPPSLRPVTVKIARPNHNTTSLSHFSSPVLSRAATADPCSRESVLRVLESRKRDVEDEDRSFSAEHKSKRRRNESGGSSHSAFEPMLPNGTPSQLVPKPGNLKRVISSLAEESIMKRSRTSSISSGSGHAQRGSPGCRRNAIQSSYSSSLGISQRKKRSAPSSPLSSPGSSRCQTPEGLPKRPREDDGPSPSSAASVRSDQASSEKALDTSKLTPIPKLPVISTTDSTGSGGKRKRKIQLVSRNRDDHISLPPPPELGYTITVKDLDEEKKAGISKIQKILETPAPEPEKSFSPQPSTSTQPASTSTVTLSSLLAAPLPTPSSSVIPVINLDPSPGGSSSGSSTATTTTTTTPKAPKSLLEALKMNISSPAGSVVPAASITTVPATSTPSQPSTTMLSPLPSVTASLLPPASQPSSFAQGLSQVTKAPIGSTTVAGSGLFGLTSQFSTVSSAPNPVTTASVPSPGTMVTSSSSSSSSFVSGSSTNPLLASEFKPIFTVNTSATTPSTDTKHEVQSFKPIFGEVSSSPAFGQASSITNTTSAVSSVSLSTTMSVFGGLTSSKTVPPPAYPGLTTTSTPSTGSITSIQPAVQPAATSLFGNWSTPSSTSTATAQAQNTGSTFQFGAGPSTAAAPASTAVSTIPTQAPFSFGATKPEPQAATQKVFAFGQAASTHNTTTPSFGGFAMSNAASTTAATTTQSTFAFGKSTFEPPSAPSTFSSSAAAPKPFPFGGEASSSTPASNSAPTPFPFGAPAAISASTFSTPVKPTFGTNTTGFAFGSTTVPSAASPAPPSFGATQTQNAAPAPTFAFGSAGTQPTPAAPAQPATGGFNFSAGLPCPQFGTPLSNNSAPQMDSFNFGAAASDKPTFGTPTPSFGQCTAVGPIPFGSPGTPAQGFNAVPFGGSPAAPSFSIGAGSRPPGARQRLQARRTRKK</sequence>
<dbReference type="GO" id="GO:0008139">
    <property type="term" value="F:nuclear localization sequence binding"/>
    <property type="evidence" value="ECO:0007669"/>
    <property type="project" value="TreeGrafter"/>
</dbReference>
<feature type="compositionally biased region" description="Low complexity" evidence="1">
    <location>
        <begin position="396"/>
        <end position="407"/>
    </location>
</feature>
<organism evidence="2 3">
    <name type="scientific">Gouania willdenowi</name>
    <name type="common">Blunt-snouted clingfish</name>
    <name type="synonym">Lepadogaster willdenowi</name>
    <dbReference type="NCBI Taxonomy" id="441366"/>
    <lineage>
        <taxon>Eukaryota</taxon>
        <taxon>Metazoa</taxon>
        <taxon>Chordata</taxon>
        <taxon>Craniata</taxon>
        <taxon>Vertebrata</taxon>
        <taxon>Euteleostomi</taxon>
        <taxon>Actinopterygii</taxon>
        <taxon>Neopterygii</taxon>
        <taxon>Teleostei</taxon>
        <taxon>Neoteleostei</taxon>
        <taxon>Acanthomorphata</taxon>
        <taxon>Ovalentaria</taxon>
        <taxon>Blenniimorphae</taxon>
        <taxon>Blenniiformes</taxon>
        <taxon>Gobiesocoidei</taxon>
        <taxon>Gobiesocidae</taxon>
        <taxon>Gobiesocinae</taxon>
        <taxon>Gouania</taxon>
    </lineage>
</organism>
<feature type="region of interest" description="Disordered" evidence="1">
    <location>
        <begin position="1021"/>
        <end position="1062"/>
    </location>
</feature>
<dbReference type="GO" id="GO:0006606">
    <property type="term" value="P:protein import into nucleus"/>
    <property type="evidence" value="ECO:0007669"/>
    <property type="project" value="TreeGrafter"/>
</dbReference>
<feature type="compositionally biased region" description="Basic and acidic residues" evidence="1">
    <location>
        <begin position="286"/>
        <end position="302"/>
    </location>
</feature>
<proteinExistence type="predicted"/>
<dbReference type="GO" id="GO:0006405">
    <property type="term" value="P:RNA export from nucleus"/>
    <property type="evidence" value="ECO:0007669"/>
    <property type="project" value="TreeGrafter"/>
</dbReference>
<dbReference type="Pfam" id="PF15229">
    <property type="entry name" value="POM121"/>
    <property type="match status" value="1"/>
</dbReference>
<feature type="region of interest" description="Disordered" evidence="1">
    <location>
        <begin position="1123"/>
        <end position="1167"/>
    </location>
</feature>
<feature type="region of interest" description="Disordered" evidence="1">
    <location>
        <begin position="142"/>
        <end position="166"/>
    </location>
</feature>
<feature type="region of interest" description="Disordered" evidence="1">
    <location>
        <begin position="831"/>
        <end position="863"/>
    </location>
</feature>
<dbReference type="OrthoDB" id="6510268at2759"/>
<gene>
    <name evidence="2" type="primary">pom121</name>
</gene>
<dbReference type="RefSeq" id="XP_028322973.1">
    <property type="nucleotide sequence ID" value="XM_028467172.1"/>
</dbReference>
<dbReference type="GO" id="GO:0005643">
    <property type="term" value="C:nuclear pore"/>
    <property type="evidence" value="ECO:0007669"/>
    <property type="project" value="TreeGrafter"/>
</dbReference>
<protein>
    <submittedName>
        <fullName evidence="2">Nuclear envelope pore membrane protein POM 121-like</fullName>
    </submittedName>
</protein>
<evidence type="ECO:0000313" key="2">
    <source>
        <dbReference type="Ensembl" id="ENSGWIP00000024719.1"/>
    </source>
</evidence>
<dbReference type="PANTHER" id="PTHR23193">
    <property type="entry name" value="NUCLEAR PORE COMPLEX PROTEIN NUP"/>
    <property type="match status" value="1"/>
</dbReference>
<feature type="compositionally biased region" description="Polar residues" evidence="1">
    <location>
        <begin position="684"/>
        <end position="695"/>
    </location>
</feature>
<feature type="compositionally biased region" description="Low complexity" evidence="1">
    <location>
        <begin position="569"/>
        <end position="591"/>
    </location>
</feature>
<dbReference type="Ensembl" id="ENSGWIT00000027039.1">
    <property type="protein sequence ID" value="ENSGWIP00000024719.1"/>
    <property type="gene ID" value="ENSGWIG00000013096.1"/>
</dbReference>
<evidence type="ECO:0000256" key="1">
    <source>
        <dbReference type="SAM" id="MobiDB-lite"/>
    </source>
</evidence>
<feature type="compositionally biased region" description="Low complexity" evidence="1">
    <location>
        <begin position="1030"/>
        <end position="1062"/>
    </location>
</feature>
<reference evidence="2" key="1">
    <citation type="submission" date="2020-06" db="EMBL/GenBank/DDBJ databases">
        <authorList>
            <consortium name="Wellcome Sanger Institute Data Sharing"/>
        </authorList>
    </citation>
    <scope>NUCLEOTIDE SEQUENCE [LARGE SCALE GENOMIC DNA]</scope>
</reference>
<keyword evidence="3" id="KW-1185">Reference proteome</keyword>
<dbReference type="Proteomes" id="UP000694680">
    <property type="component" value="Chromosome 14"/>
</dbReference>
<dbReference type="GeneID" id="114475950"/>
<dbReference type="GO" id="GO:0017056">
    <property type="term" value="F:structural constituent of nuclear pore"/>
    <property type="evidence" value="ECO:0007669"/>
    <property type="project" value="TreeGrafter"/>
</dbReference>
<feature type="region of interest" description="Disordered" evidence="1">
    <location>
        <begin position="286"/>
        <end position="544"/>
    </location>
</feature>
<accession>A0A8C5EPK9</accession>